<dbReference type="PANTHER" id="PTHR30590:SF2">
    <property type="entry name" value="INNER MEMBRANE PROTEIN"/>
    <property type="match status" value="1"/>
</dbReference>
<protein>
    <submittedName>
        <fullName evidence="3">DUF418 domain-containing protein</fullName>
    </submittedName>
</protein>
<keyword evidence="1" id="KW-0812">Transmembrane</keyword>
<name>A0A934QED5_9MICO</name>
<comment type="caution">
    <text evidence="3">The sequence shown here is derived from an EMBL/GenBank/DDBJ whole genome shotgun (WGS) entry which is preliminary data.</text>
</comment>
<proteinExistence type="predicted"/>
<feature type="transmembrane region" description="Helical" evidence="1">
    <location>
        <begin position="86"/>
        <end position="111"/>
    </location>
</feature>
<dbReference type="Pfam" id="PF04235">
    <property type="entry name" value="DUF418"/>
    <property type="match status" value="1"/>
</dbReference>
<keyword evidence="4" id="KW-1185">Reference proteome</keyword>
<feature type="domain" description="DUF418" evidence="2">
    <location>
        <begin position="218"/>
        <end position="381"/>
    </location>
</feature>
<keyword evidence="1" id="KW-0472">Membrane</keyword>
<reference evidence="3" key="1">
    <citation type="submission" date="2020-12" db="EMBL/GenBank/DDBJ databases">
        <title>Leucobacter sp. CAS2, isolated from Chromium sludge.</title>
        <authorList>
            <person name="Xu Z."/>
        </authorList>
    </citation>
    <scope>NUCLEOTIDE SEQUENCE</scope>
    <source>
        <strain evidence="3">CSA2</strain>
    </source>
</reference>
<dbReference type="Proteomes" id="UP000618733">
    <property type="component" value="Unassembled WGS sequence"/>
</dbReference>
<feature type="transmembrane region" description="Helical" evidence="1">
    <location>
        <begin position="202"/>
        <end position="220"/>
    </location>
</feature>
<evidence type="ECO:0000313" key="3">
    <source>
        <dbReference type="EMBL" id="MBK0422386.1"/>
    </source>
</evidence>
<feature type="transmembrane region" description="Helical" evidence="1">
    <location>
        <begin position="313"/>
        <end position="335"/>
    </location>
</feature>
<dbReference type="EMBL" id="JAEHOI010000009">
    <property type="protein sequence ID" value="MBK0422386.1"/>
    <property type="molecule type" value="Genomic_DNA"/>
</dbReference>
<evidence type="ECO:0000256" key="1">
    <source>
        <dbReference type="SAM" id="Phobius"/>
    </source>
</evidence>
<dbReference type="InterPro" id="IPR007349">
    <property type="entry name" value="DUF418"/>
</dbReference>
<keyword evidence="1" id="KW-1133">Transmembrane helix</keyword>
<feature type="transmembrane region" description="Helical" evidence="1">
    <location>
        <begin position="267"/>
        <end position="292"/>
    </location>
</feature>
<dbReference type="InterPro" id="IPR052529">
    <property type="entry name" value="Bact_Transport_Assoc"/>
</dbReference>
<gene>
    <name evidence="3" type="ORF">JD292_09910</name>
</gene>
<feature type="transmembrane region" description="Helical" evidence="1">
    <location>
        <begin position="232"/>
        <end position="255"/>
    </location>
</feature>
<accession>A0A934QED5</accession>
<organism evidence="3 4">
    <name type="scientific">Leucobacter edaphi</name>
    <dbReference type="NCBI Taxonomy" id="2796472"/>
    <lineage>
        <taxon>Bacteria</taxon>
        <taxon>Bacillati</taxon>
        <taxon>Actinomycetota</taxon>
        <taxon>Actinomycetes</taxon>
        <taxon>Micrococcales</taxon>
        <taxon>Microbacteriaceae</taxon>
        <taxon>Leucobacter</taxon>
    </lineage>
</organism>
<dbReference type="AlphaFoldDB" id="A0A934QED5"/>
<evidence type="ECO:0000313" key="4">
    <source>
        <dbReference type="Proteomes" id="UP000618733"/>
    </source>
</evidence>
<feature type="transmembrane region" description="Helical" evidence="1">
    <location>
        <begin position="131"/>
        <end position="155"/>
    </location>
</feature>
<sequence length="405" mass="43111">MLLFIALANIMVYLWGQRVNQPTNHPSDGTALDRGLSIFGMLIVEQRTYPMFAFLFGYGMVQFARSRVARGVPAQNVKRMLQRRHWWLIAFGAVHALLLFGGDILGAYGLAGLILTACFFGRSDGAIKLTVWIMVGLAALFSLLTIGMGALFAQFPVESLEQMGGMGINDTSNADLMAGESHFLLAMLLRVGMWLLSVPMTVGMVFVPASMLLGVLAARHRWLEVSGVRPSLGLVAAIGIPVGVLGGIPQVLAFLGELRGFESAPWAFVGVVQFTGMAGGIGYAALFGLIGQRLQGRESGLTRAIAAVGKRSLSFYLLQSVIFAPLLSAWGFGLGSRIGTAAAYAIAIGYWLLSILIAALLERRGARGPAEVLLRRLTYGKYDPAAPNAMATSGAGASPGRETLG</sequence>
<dbReference type="PANTHER" id="PTHR30590">
    <property type="entry name" value="INNER MEMBRANE PROTEIN"/>
    <property type="match status" value="1"/>
</dbReference>
<feature type="transmembrane region" description="Helical" evidence="1">
    <location>
        <begin position="341"/>
        <end position="361"/>
    </location>
</feature>
<evidence type="ECO:0000259" key="2">
    <source>
        <dbReference type="Pfam" id="PF04235"/>
    </source>
</evidence>